<organism evidence="8 9">
    <name type="scientific">Tupaia chinensis</name>
    <name type="common">Chinese tree shrew</name>
    <name type="synonym">Tupaia belangeri chinensis</name>
    <dbReference type="NCBI Taxonomy" id="246437"/>
    <lineage>
        <taxon>Eukaryota</taxon>
        <taxon>Metazoa</taxon>
        <taxon>Chordata</taxon>
        <taxon>Craniata</taxon>
        <taxon>Vertebrata</taxon>
        <taxon>Euteleostomi</taxon>
        <taxon>Mammalia</taxon>
        <taxon>Eutheria</taxon>
        <taxon>Euarchontoglires</taxon>
        <taxon>Scandentia</taxon>
        <taxon>Tupaiidae</taxon>
        <taxon>Tupaia</taxon>
    </lineage>
</organism>
<dbReference type="InterPro" id="IPR003879">
    <property type="entry name" value="Butyrophylin_SPRY"/>
</dbReference>
<dbReference type="Pfam" id="PF13765">
    <property type="entry name" value="PRY"/>
    <property type="match status" value="1"/>
</dbReference>
<feature type="region of interest" description="Disordered" evidence="5">
    <location>
        <begin position="1"/>
        <end position="69"/>
    </location>
</feature>
<dbReference type="SMART" id="SM00589">
    <property type="entry name" value="PRY"/>
    <property type="match status" value="1"/>
</dbReference>
<dbReference type="Pfam" id="PF15227">
    <property type="entry name" value="zf-C3HC4_4"/>
    <property type="match status" value="1"/>
</dbReference>
<evidence type="ECO:0000256" key="1">
    <source>
        <dbReference type="ARBA" id="ARBA00022723"/>
    </source>
</evidence>
<evidence type="ECO:0000256" key="3">
    <source>
        <dbReference type="ARBA" id="ARBA00022833"/>
    </source>
</evidence>
<feature type="compositionally biased region" description="Low complexity" evidence="5">
    <location>
        <begin position="45"/>
        <end position="58"/>
    </location>
</feature>
<dbReference type="InterPro" id="IPR006574">
    <property type="entry name" value="PRY"/>
</dbReference>
<dbReference type="AlphaFoldDB" id="L9KPA1"/>
<evidence type="ECO:0000259" key="6">
    <source>
        <dbReference type="PROSITE" id="PS50089"/>
    </source>
</evidence>
<protein>
    <submittedName>
        <fullName evidence="8">Ret finger protein-like 4A</fullName>
    </submittedName>
</protein>
<dbReference type="InterPro" id="IPR003877">
    <property type="entry name" value="SPRY_dom"/>
</dbReference>
<dbReference type="Gene3D" id="2.60.120.920">
    <property type="match status" value="1"/>
</dbReference>
<dbReference type="FunFam" id="2.60.120.920:FF:000040">
    <property type="entry name" value="Ret finger protein-like 4A"/>
    <property type="match status" value="1"/>
</dbReference>
<dbReference type="Pfam" id="PF11002">
    <property type="entry name" value="RDM"/>
    <property type="match status" value="1"/>
</dbReference>
<dbReference type="PRINTS" id="PR01407">
    <property type="entry name" value="BUTYPHLNCDUF"/>
</dbReference>
<evidence type="ECO:0000259" key="7">
    <source>
        <dbReference type="PROSITE" id="PS50188"/>
    </source>
</evidence>
<dbReference type="InterPro" id="IPR050143">
    <property type="entry name" value="TRIM/RBCC"/>
</dbReference>
<dbReference type="SUPFAM" id="SSF49899">
    <property type="entry name" value="Concanavalin A-like lectins/glucanases"/>
    <property type="match status" value="1"/>
</dbReference>
<dbReference type="InterPro" id="IPR043136">
    <property type="entry name" value="B30.2/SPRY_sf"/>
</dbReference>
<feature type="domain" description="RING-type" evidence="6">
    <location>
        <begin position="205"/>
        <end position="246"/>
    </location>
</feature>
<dbReference type="SUPFAM" id="SSF57850">
    <property type="entry name" value="RING/U-box"/>
    <property type="match status" value="1"/>
</dbReference>
<evidence type="ECO:0000313" key="9">
    <source>
        <dbReference type="Proteomes" id="UP000011518"/>
    </source>
</evidence>
<reference evidence="9" key="2">
    <citation type="journal article" date="2013" name="Nat. Commun.">
        <title>Genome of the Chinese tree shrew.</title>
        <authorList>
            <person name="Fan Y."/>
            <person name="Huang Z.Y."/>
            <person name="Cao C.C."/>
            <person name="Chen C.S."/>
            <person name="Chen Y.X."/>
            <person name="Fan D.D."/>
            <person name="He J."/>
            <person name="Hou H.L."/>
            <person name="Hu L."/>
            <person name="Hu X.T."/>
            <person name="Jiang X.T."/>
            <person name="Lai R."/>
            <person name="Lang Y.S."/>
            <person name="Liang B."/>
            <person name="Liao S.G."/>
            <person name="Mu D."/>
            <person name="Ma Y.Y."/>
            <person name="Niu Y.Y."/>
            <person name="Sun X.Q."/>
            <person name="Xia J.Q."/>
            <person name="Xiao J."/>
            <person name="Xiong Z.Q."/>
            <person name="Xu L."/>
            <person name="Yang L."/>
            <person name="Zhang Y."/>
            <person name="Zhao W."/>
            <person name="Zhao X.D."/>
            <person name="Zheng Y.T."/>
            <person name="Zhou J.M."/>
            <person name="Zhu Y.B."/>
            <person name="Zhang G.J."/>
            <person name="Wang J."/>
            <person name="Yao Y.G."/>
        </authorList>
    </citation>
    <scope>NUCLEOTIDE SEQUENCE [LARGE SCALE GENOMIC DNA]</scope>
</reference>
<reference evidence="9" key="1">
    <citation type="submission" date="2012-07" db="EMBL/GenBank/DDBJ databases">
        <title>Genome of the Chinese tree shrew, a rising model animal genetically related to primates.</title>
        <authorList>
            <person name="Zhang G."/>
            <person name="Fan Y."/>
            <person name="Yao Y."/>
            <person name="Huang Z."/>
        </authorList>
    </citation>
    <scope>NUCLEOTIDE SEQUENCE [LARGE SCALE GENOMIC DNA]</scope>
</reference>
<name>L9KPA1_TUPCH</name>
<accession>L9KPA1</accession>
<proteinExistence type="predicted"/>
<dbReference type="FunCoup" id="L9KPA1">
    <property type="interactions" value="45"/>
</dbReference>
<dbReference type="InterPro" id="IPR001841">
    <property type="entry name" value="Znf_RING"/>
</dbReference>
<dbReference type="InterPro" id="IPR001870">
    <property type="entry name" value="B30.2/SPRY"/>
</dbReference>
<dbReference type="CDD" id="cd15821">
    <property type="entry name" value="SPRY_PRY_RFPL"/>
    <property type="match status" value="1"/>
</dbReference>
<sequence>MTPTRETAGSARPPAPPQGSSPCGPSRRHVYRPQGLGQWLHGASPAEAPPEAAARPQPGRSAPETGPPTPSWCWWSPSSSALGSSLAFHITAFLDGLLWLLHVADALGSCFPTTCPSLLTHGAPQCLRPALGLLVTTTHVPRTDHSFSQSCNALPATFHGLISYPEPSCETNWRLEPRAAVSQEKGYGRSRGLAMAEHFRDASCCLICLAYLEKPVLLKCGYVCCLPCLGSLEREPEGKGFLCPFCPVVSQKEDIRSKSHLGELVSKIQELEPQLRAALQMNPRVKKFHATPLSVRSTTGGPEDACSGGTWLHTVTTERVPPGVGTLRMGLNVALDVDTANNYLIISEDLREVRCRRFQQARRRHAERFTYALCVLGSPRFTSGRHYWEVDVGGSREWDVGVCRESVPRQGAVLLSSELGFWTMGVRTGGLFSASTVPLTALWVSPQLQRLGVFLDMDMGVLSFFDVRDGSHIFTFTRIAATDPLRPFFAPANAIQHDQGSLSICPGTKLGAISPPHCPGQAK</sequence>
<keyword evidence="2 4" id="KW-0863">Zinc-finger</keyword>
<dbReference type="Proteomes" id="UP000011518">
    <property type="component" value="Unassembled WGS sequence"/>
</dbReference>
<dbReference type="SMART" id="SM00449">
    <property type="entry name" value="SPRY"/>
    <property type="match status" value="1"/>
</dbReference>
<evidence type="ECO:0000256" key="2">
    <source>
        <dbReference type="ARBA" id="ARBA00022771"/>
    </source>
</evidence>
<dbReference type="EMBL" id="KB320717">
    <property type="protein sequence ID" value="ELW64770.1"/>
    <property type="molecule type" value="Genomic_DNA"/>
</dbReference>
<dbReference type="InterPro" id="IPR013083">
    <property type="entry name" value="Znf_RING/FYVE/PHD"/>
</dbReference>
<dbReference type="PROSITE" id="PS50188">
    <property type="entry name" value="B302_SPRY"/>
    <property type="match status" value="1"/>
</dbReference>
<feature type="domain" description="B30.2/SPRY" evidence="7">
    <location>
        <begin position="313"/>
        <end position="507"/>
    </location>
</feature>
<gene>
    <name evidence="8" type="ORF">TREES_T100020610</name>
</gene>
<dbReference type="Pfam" id="PF00622">
    <property type="entry name" value="SPRY"/>
    <property type="match status" value="1"/>
</dbReference>
<dbReference type="STRING" id="246437.L9KPA1"/>
<dbReference type="SMART" id="SM00184">
    <property type="entry name" value="RING"/>
    <property type="match status" value="1"/>
</dbReference>
<keyword evidence="3" id="KW-0862">Zinc</keyword>
<keyword evidence="9" id="KW-1185">Reference proteome</keyword>
<dbReference type="PANTHER" id="PTHR24103">
    <property type="entry name" value="E3 UBIQUITIN-PROTEIN LIGASE TRIM"/>
    <property type="match status" value="1"/>
</dbReference>
<evidence type="ECO:0000313" key="8">
    <source>
        <dbReference type="EMBL" id="ELW64770.1"/>
    </source>
</evidence>
<dbReference type="Gene3D" id="3.30.40.10">
    <property type="entry name" value="Zinc/RING finger domain, C3HC4 (zinc finger)"/>
    <property type="match status" value="1"/>
</dbReference>
<dbReference type="InterPro" id="IPR022723">
    <property type="entry name" value="RDM_domain_RFPL"/>
</dbReference>
<dbReference type="InterPro" id="IPR037960">
    <property type="entry name" value="SPRY/PRY_RFPL"/>
</dbReference>
<dbReference type="GO" id="GO:0005737">
    <property type="term" value="C:cytoplasm"/>
    <property type="evidence" value="ECO:0007669"/>
    <property type="project" value="UniProtKB-ARBA"/>
</dbReference>
<dbReference type="PROSITE" id="PS50089">
    <property type="entry name" value="ZF_RING_2"/>
    <property type="match status" value="1"/>
</dbReference>
<dbReference type="InterPro" id="IPR013320">
    <property type="entry name" value="ConA-like_dom_sf"/>
</dbReference>
<dbReference type="InParanoid" id="L9KPA1"/>
<keyword evidence="1" id="KW-0479">Metal-binding</keyword>
<dbReference type="GO" id="GO:0008270">
    <property type="term" value="F:zinc ion binding"/>
    <property type="evidence" value="ECO:0007669"/>
    <property type="project" value="UniProtKB-KW"/>
</dbReference>
<evidence type="ECO:0000256" key="4">
    <source>
        <dbReference type="PROSITE-ProRule" id="PRU00175"/>
    </source>
</evidence>
<evidence type="ECO:0000256" key="5">
    <source>
        <dbReference type="SAM" id="MobiDB-lite"/>
    </source>
</evidence>